<reference evidence="1 2" key="1">
    <citation type="submission" date="2022-05" db="EMBL/GenBank/DDBJ databases">
        <title>Novel Pseudomonas spp. Isolated from a Rainbow Trout Aquaculture Facility.</title>
        <authorList>
            <person name="Testerman T."/>
            <person name="Graf J."/>
        </authorList>
    </citation>
    <scope>NUCLEOTIDE SEQUENCE [LARGE SCALE GENOMIC DNA]</scope>
    <source>
        <strain evidence="1 2">ID681</strain>
    </source>
</reference>
<evidence type="ECO:0000313" key="1">
    <source>
        <dbReference type="EMBL" id="MDD0993760.1"/>
    </source>
</evidence>
<protein>
    <submittedName>
        <fullName evidence="1">Sn-glycerol-3-phosphate transporter</fullName>
    </submittedName>
</protein>
<name>A0ABT5P020_9PSED</name>
<dbReference type="Proteomes" id="UP001148203">
    <property type="component" value="Unassembled WGS sequence"/>
</dbReference>
<comment type="caution">
    <text evidence="1">The sequence shown here is derived from an EMBL/GenBank/DDBJ whole genome shotgun (WGS) entry which is preliminary data.</text>
</comment>
<organism evidence="1 2">
    <name type="scientific">Pseudomonas fontis</name>
    <dbReference type="NCBI Taxonomy" id="2942633"/>
    <lineage>
        <taxon>Bacteria</taxon>
        <taxon>Pseudomonadati</taxon>
        <taxon>Pseudomonadota</taxon>
        <taxon>Gammaproteobacteria</taxon>
        <taxon>Pseudomonadales</taxon>
        <taxon>Pseudomonadaceae</taxon>
        <taxon>Pseudomonas</taxon>
    </lineage>
</organism>
<evidence type="ECO:0000313" key="2">
    <source>
        <dbReference type="Proteomes" id="UP001148203"/>
    </source>
</evidence>
<sequence>MTTAEANQGDQWYLQTSVYTTHFHPDPEHNNQQNLIGLEYQGQGGKVAGAATFRNSFSQRTQYAYVGKRFDSESTPFYAKVTGGLLQGYRGEYRDKIPFNRYGVAPAIIPSLGVKAGPVGAEMVLLGASAMMVNVGLYF</sequence>
<proteinExistence type="predicted"/>
<gene>
    <name evidence="1" type="ORF">M5G11_24840</name>
</gene>
<dbReference type="EMBL" id="JAMDGY010000104">
    <property type="protein sequence ID" value="MDD0993760.1"/>
    <property type="molecule type" value="Genomic_DNA"/>
</dbReference>
<keyword evidence="2" id="KW-1185">Reference proteome</keyword>
<accession>A0ABT5P020</accession>